<evidence type="ECO:0000313" key="2">
    <source>
        <dbReference type="EMBL" id="KAE9399933.1"/>
    </source>
</evidence>
<evidence type="ECO:0000256" key="1">
    <source>
        <dbReference type="SAM" id="MobiDB-lite"/>
    </source>
</evidence>
<feature type="compositionally biased region" description="Low complexity" evidence="1">
    <location>
        <begin position="361"/>
        <end position="371"/>
    </location>
</feature>
<feature type="compositionally biased region" description="Low complexity" evidence="1">
    <location>
        <begin position="307"/>
        <end position="329"/>
    </location>
</feature>
<feature type="compositionally biased region" description="Polar residues" evidence="1">
    <location>
        <begin position="383"/>
        <end position="403"/>
    </location>
</feature>
<reference evidence="2" key="1">
    <citation type="journal article" date="2019" name="Environ. Microbiol.">
        <title>Fungal ecological strategies reflected in gene transcription - a case study of two litter decomposers.</title>
        <authorList>
            <person name="Barbi F."/>
            <person name="Kohler A."/>
            <person name="Barry K."/>
            <person name="Baskaran P."/>
            <person name="Daum C."/>
            <person name="Fauchery L."/>
            <person name="Ihrmark K."/>
            <person name="Kuo A."/>
            <person name="LaButti K."/>
            <person name="Lipzen A."/>
            <person name="Morin E."/>
            <person name="Grigoriev I.V."/>
            <person name="Henrissat B."/>
            <person name="Lindahl B."/>
            <person name="Martin F."/>
        </authorList>
    </citation>
    <scope>NUCLEOTIDE SEQUENCE</scope>
    <source>
        <strain evidence="2">JB14</strain>
    </source>
</reference>
<protein>
    <submittedName>
        <fullName evidence="2">Uncharacterized protein</fullName>
    </submittedName>
</protein>
<dbReference type="EMBL" id="ML769463">
    <property type="protein sequence ID" value="KAE9399933.1"/>
    <property type="molecule type" value="Genomic_DNA"/>
</dbReference>
<organism evidence="2 3">
    <name type="scientific">Gymnopus androsaceus JB14</name>
    <dbReference type="NCBI Taxonomy" id="1447944"/>
    <lineage>
        <taxon>Eukaryota</taxon>
        <taxon>Fungi</taxon>
        <taxon>Dikarya</taxon>
        <taxon>Basidiomycota</taxon>
        <taxon>Agaricomycotina</taxon>
        <taxon>Agaricomycetes</taxon>
        <taxon>Agaricomycetidae</taxon>
        <taxon>Agaricales</taxon>
        <taxon>Marasmiineae</taxon>
        <taxon>Omphalotaceae</taxon>
        <taxon>Gymnopus</taxon>
    </lineage>
</organism>
<sequence>MGHKVPLLLESFPVPPSFIPPSSATSPYFNQSSVSGHSNEGSSPKSTTPPLSSAPSNPPPSLPPSGPLPPVPGRSRISEHDAAFFLQSSRNSRHSTHSSHSNSSRPDSVASFASARSNGASYAYGKRITPEVQVDDTDDTSQAYGGLEDPVQLTSLRISPMPPSPTGSDEHEIPTSLSSQFPTPPPLSPFAYQQANAMRRSAQWSAPPSPLSPARRPASPNDSLAEISMHDLPSADEGAESEWDVPTTRPITLKPLDIRHAPSSFTAPIPSRSESRSSLKRMSRISVDNVDSVSLRAAIAPSPDPPLLTSSPNPSTPPLTASSSTFSAPDSDDVDPHRELHRELRSARSRSRSHRERLGLSPTSTPPVTSTEFNWPPMPPIPSVTTAPNTSAMSVSESRTTGSDDGGRASPDIQSY</sequence>
<keyword evidence="3" id="KW-1185">Reference proteome</keyword>
<feature type="compositionally biased region" description="Basic and acidic residues" evidence="1">
    <location>
        <begin position="334"/>
        <end position="346"/>
    </location>
</feature>
<dbReference type="AlphaFoldDB" id="A0A6A4HPK0"/>
<feature type="region of interest" description="Disordered" evidence="1">
    <location>
        <begin position="11"/>
        <end position="416"/>
    </location>
</feature>
<name>A0A6A4HPK0_9AGAR</name>
<evidence type="ECO:0000313" key="3">
    <source>
        <dbReference type="Proteomes" id="UP000799118"/>
    </source>
</evidence>
<accession>A0A6A4HPK0</accession>
<feature type="compositionally biased region" description="Low complexity" evidence="1">
    <location>
        <begin position="32"/>
        <end position="55"/>
    </location>
</feature>
<proteinExistence type="predicted"/>
<dbReference type="Proteomes" id="UP000799118">
    <property type="component" value="Unassembled WGS sequence"/>
</dbReference>
<dbReference type="OrthoDB" id="3064136at2759"/>
<gene>
    <name evidence="2" type="ORF">BT96DRAFT_677039</name>
</gene>
<feature type="compositionally biased region" description="Pro residues" evidence="1">
    <location>
        <begin position="56"/>
        <end position="72"/>
    </location>
</feature>